<organism evidence="2 3">
    <name type="scientific">Burkholderia humptydooensis</name>
    <dbReference type="NCBI Taxonomy" id="430531"/>
    <lineage>
        <taxon>Bacteria</taxon>
        <taxon>Pseudomonadati</taxon>
        <taxon>Pseudomonadota</taxon>
        <taxon>Betaproteobacteria</taxon>
        <taxon>Burkholderiales</taxon>
        <taxon>Burkholderiaceae</taxon>
        <taxon>Burkholderia</taxon>
        <taxon>pseudomallei group</taxon>
    </lineage>
</organism>
<evidence type="ECO:0000313" key="3">
    <source>
        <dbReference type="Proteomes" id="UP000594943"/>
    </source>
</evidence>
<dbReference type="RefSeq" id="WP_156436714.1">
    <property type="nucleotide sequence ID" value="NZ_CP013380.1"/>
</dbReference>
<name>A0A7T2WZ44_9BURK</name>
<proteinExistence type="predicted"/>
<sequence length="132" mass="14765">MRDPQPADTAPDIPKPIAFRSNRPARWGKDFKYRQNVDQRAFLFDQAPIPSDATPTNSNRPHPRPGPPRFSASGRRGQFVDETPNAACASRLRSPGHRHDIHDEPDMHESTRARIEVTARSARPIDAARAPA</sequence>
<evidence type="ECO:0000256" key="1">
    <source>
        <dbReference type="SAM" id="MobiDB-lite"/>
    </source>
</evidence>
<dbReference type="KEGG" id="bhg:I6G56_18385"/>
<feature type="region of interest" description="Disordered" evidence="1">
    <location>
        <begin position="1"/>
        <end position="26"/>
    </location>
</feature>
<gene>
    <name evidence="2" type="ORF">I6G56_18385</name>
</gene>
<dbReference type="EMBL" id="CP065686">
    <property type="protein sequence ID" value="QPS43490.1"/>
    <property type="molecule type" value="Genomic_DNA"/>
</dbReference>
<protein>
    <submittedName>
        <fullName evidence="2">Uncharacterized protein</fullName>
    </submittedName>
</protein>
<accession>A0A7T2WZ44</accession>
<dbReference type="Proteomes" id="UP000594943">
    <property type="component" value="Chromosome 1"/>
</dbReference>
<dbReference type="AlphaFoldDB" id="A0A7T2WZ44"/>
<feature type="compositionally biased region" description="Basic and acidic residues" evidence="1">
    <location>
        <begin position="97"/>
        <end position="117"/>
    </location>
</feature>
<evidence type="ECO:0000313" key="2">
    <source>
        <dbReference type="EMBL" id="QPS43490.1"/>
    </source>
</evidence>
<feature type="region of interest" description="Disordered" evidence="1">
    <location>
        <begin position="45"/>
        <end position="132"/>
    </location>
</feature>
<reference evidence="2 3" key="1">
    <citation type="submission" date="2020-12" db="EMBL/GenBank/DDBJ databases">
        <title>FDA dAtabase for Regulatory Grade micrObial Sequences (FDA-ARGOS): Supporting development and validation of Infectious Disease Dx tests.</title>
        <authorList>
            <person name="Nelson B."/>
            <person name="Plummer A."/>
            <person name="Tallon L."/>
            <person name="Sadzewicz L."/>
            <person name="Zhao X."/>
            <person name="Boylan J."/>
            <person name="Ott S."/>
            <person name="Bowen H."/>
            <person name="Vavikolanu K."/>
            <person name="Mehta A."/>
            <person name="Aluvathingal J."/>
            <person name="Nadendla S."/>
            <person name="Myers T."/>
            <person name="Yan Y."/>
            <person name="Sichtig H."/>
        </authorList>
    </citation>
    <scope>NUCLEOTIDE SEQUENCE [LARGE SCALE GENOMIC DNA]</scope>
    <source>
        <strain evidence="2 3">FDAARGOS_899</strain>
    </source>
</reference>